<comment type="catalytic activity">
    <reaction evidence="7">
        <text>ATP + H2O = ADP + phosphate + H(+)</text>
        <dbReference type="Rhea" id="RHEA:13065"/>
        <dbReference type="ChEBI" id="CHEBI:15377"/>
        <dbReference type="ChEBI" id="CHEBI:15378"/>
        <dbReference type="ChEBI" id="CHEBI:30616"/>
        <dbReference type="ChEBI" id="CHEBI:43474"/>
        <dbReference type="ChEBI" id="CHEBI:456216"/>
    </reaction>
</comment>
<dbReference type="Pfam" id="PF00005">
    <property type="entry name" value="ABC_tran"/>
    <property type="match status" value="2"/>
</dbReference>
<comment type="subunit">
    <text evidence="7">Monomer. Probably contacts ribosomal proteins L1, L5, L33 and S7, the 16S and 23S rRNA and the P-site containing tRNA(fMet).</text>
</comment>
<dbReference type="SMART" id="SM00382">
    <property type="entry name" value="AAA"/>
    <property type="match status" value="2"/>
</dbReference>
<dbReference type="Gene3D" id="3.40.50.300">
    <property type="entry name" value="P-loop containing nucleotide triphosphate hydrolases"/>
    <property type="match status" value="2"/>
</dbReference>
<keyword evidence="3 7" id="KW-0699">rRNA-binding</keyword>
<dbReference type="EC" id="3.6.1.-" evidence="7"/>
<evidence type="ECO:0000313" key="10">
    <source>
        <dbReference type="Proteomes" id="UP001500212"/>
    </source>
</evidence>
<keyword evidence="7" id="KW-0963">Cytoplasm</keyword>
<dbReference type="InterPro" id="IPR003593">
    <property type="entry name" value="AAA+_ATPase"/>
</dbReference>
<dbReference type="InterPro" id="IPR032781">
    <property type="entry name" value="ABC_tran_Xtn"/>
</dbReference>
<organism evidence="9 10">
    <name type="scientific">Actinoallomurus liliacearum</name>
    <dbReference type="NCBI Taxonomy" id="1080073"/>
    <lineage>
        <taxon>Bacteria</taxon>
        <taxon>Bacillati</taxon>
        <taxon>Actinomycetota</taxon>
        <taxon>Actinomycetes</taxon>
        <taxon>Streptosporangiales</taxon>
        <taxon>Thermomonosporaceae</taxon>
        <taxon>Actinoallomurus</taxon>
    </lineage>
</organism>
<dbReference type="RefSeq" id="WP_345362860.1">
    <property type="nucleotide sequence ID" value="NZ_BAABHJ010000026.1"/>
</dbReference>
<protein>
    <recommendedName>
        <fullName evidence="7">Energy-dependent translational throttle protein EttA</fullName>
        <ecNumber evidence="7">3.6.1.-</ecNumber>
    </recommendedName>
    <alternativeName>
        <fullName evidence="7">Translational regulatory factor EttA</fullName>
    </alternativeName>
</protein>
<keyword evidence="5 7" id="KW-0067">ATP-binding</keyword>
<dbReference type="NCBIfam" id="NF008775">
    <property type="entry name" value="PRK11819.1"/>
    <property type="match status" value="1"/>
</dbReference>
<dbReference type="EMBL" id="BAABHJ010000026">
    <property type="protein sequence ID" value="GAA4614498.1"/>
    <property type="molecule type" value="Genomic_DNA"/>
</dbReference>
<keyword evidence="7" id="KW-0648">Protein biosynthesis</keyword>
<evidence type="ECO:0000256" key="6">
    <source>
        <dbReference type="ARBA" id="ARBA00022845"/>
    </source>
</evidence>
<evidence type="ECO:0000256" key="2">
    <source>
        <dbReference type="ARBA" id="ARBA00022555"/>
    </source>
</evidence>
<gene>
    <name evidence="7 9" type="primary">ettA</name>
    <name evidence="9" type="ORF">GCM10023195_63290</name>
</gene>
<evidence type="ECO:0000256" key="1">
    <source>
        <dbReference type="ARBA" id="ARBA00005868"/>
    </source>
</evidence>
<comment type="domain">
    <text evidence="7">The arm domain is inserted in the first ABC transporter domain. Probably contacts ribosomal protein L1.</text>
</comment>
<comment type="domain">
    <text evidence="7">The P-site tRNA interaction motif (PtIM domain) probably interacts with the P-site tRNA(fMet) as well as the 23S rRNA.</text>
</comment>
<dbReference type="InterPro" id="IPR017871">
    <property type="entry name" value="ABC_transporter-like_CS"/>
</dbReference>
<dbReference type="PANTHER" id="PTHR43858:SF1">
    <property type="entry name" value="ABC TRANSPORTER-RELATED PROTEIN"/>
    <property type="match status" value="1"/>
</dbReference>
<dbReference type="Pfam" id="PF12848">
    <property type="entry name" value="ABC_tran_Xtn"/>
    <property type="match status" value="1"/>
</dbReference>
<keyword evidence="6 7" id="KW-0810">Translation regulation</keyword>
<comment type="subcellular location">
    <subcellularLocation>
        <location evidence="7">Cytoplasm</location>
    </subcellularLocation>
    <text evidence="7">Associates with ribosomes and polysomes.</text>
</comment>
<comment type="caution">
    <text evidence="9">The sequence shown here is derived from an EMBL/GenBank/DDBJ whole genome shotgun (WGS) entry which is preliminary data.</text>
</comment>
<evidence type="ECO:0000256" key="7">
    <source>
        <dbReference type="HAMAP-Rule" id="MF_00847"/>
    </source>
</evidence>
<feature type="binding site" evidence="7">
    <location>
        <begin position="354"/>
        <end position="361"/>
    </location>
    <ligand>
        <name>ATP</name>
        <dbReference type="ChEBI" id="CHEBI:30616"/>
        <label>2</label>
    </ligand>
</feature>
<reference evidence="10" key="1">
    <citation type="journal article" date="2019" name="Int. J. Syst. Evol. Microbiol.">
        <title>The Global Catalogue of Microorganisms (GCM) 10K type strain sequencing project: providing services to taxonomists for standard genome sequencing and annotation.</title>
        <authorList>
            <consortium name="The Broad Institute Genomics Platform"/>
            <consortium name="The Broad Institute Genome Sequencing Center for Infectious Disease"/>
            <person name="Wu L."/>
            <person name="Ma J."/>
        </authorList>
    </citation>
    <scope>NUCLEOTIDE SEQUENCE [LARGE SCALE GENOMIC DNA]</scope>
    <source>
        <strain evidence="10">JCM 17938</strain>
    </source>
</reference>
<dbReference type="PROSITE" id="PS00211">
    <property type="entry name" value="ABC_TRANSPORTER_1"/>
    <property type="match status" value="2"/>
</dbReference>
<dbReference type="CDD" id="cd03221">
    <property type="entry name" value="ABCF_EF-3"/>
    <property type="match status" value="2"/>
</dbReference>
<comment type="caution">
    <text evidence="7">Lacks conserved residue(s) required for the propagation of feature annotation.</text>
</comment>
<keyword evidence="2 7" id="KW-0820">tRNA-binding</keyword>
<dbReference type="InterPro" id="IPR003439">
    <property type="entry name" value="ABC_transporter-like_ATP-bd"/>
</dbReference>
<dbReference type="SUPFAM" id="SSF52540">
    <property type="entry name" value="P-loop containing nucleoside triphosphate hydrolases"/>
    <property type="match status" value="2"/>
</dbReference>
<proteinExistence type="inferred from homology"/>
<keyword evidence="10" id="KW-1185">Reference proteome</keyword>
<name>A0ABP8TVA4_9ACTN</name>
<keyword evidence="7" id="KW-0378">Hydrolase</keyword>
<dbReference type="HAMAP" id="MF_00847">
    <property type="entry name" value="EttA"/>
    <property type="match status" value="1"/>
</dbReference>
<keyword evidence="7" id="KW-0694">RNA-binding</keyword>
<evidence type="ECO:0000256" key="3">
    <source>
        <dbReference type="ARBA" id="ARBA00022730"/>
    </source>
</evidence>
<feature type="domain" description="ABC transporter" evidence="8">
    <location>
        <begin position="6"/>
        <end position="256"/>
    </location>
</feature>
<comment type="function">
    <text evidence="7">A translation factor that gates the progression of the 70S ribosomal initiation complex (IC, containing tRNA(fMet) in the P-site) into the translation elongation cycle by using a mechanism sensitive to the ATP/ADP ratio. Binds to the 70S ribosome E-site where it modulates the state of the translating ribosome during subunit translocation. ATP hydrolysis probably frees it from the ribosome, which can enter the elongation phase.</text>
</comment>
<accession>A0ABP8TVA4</accession>
<feature type="binding site" evidence="7">
    <location>
        <begin position="38"/>
        <end position="45"/>
    </location>
    <ligand>
        <name>ATP</name>
        <dbReference type="ChEBI" id="CHEBI:30616"/>
        <label>1</label>
    </ligand>
</feature>
<dbReference type="PROSITE" id="PS50893">
    <property type="entry name" value="ABC_TRANSPORTER_2"/>
    <property type="match status" value="2"/>
</dbReference>
<dbReference type="Proteomes" id="UP001500212">
    <property type="component" value="Unassembled WGS sequence"/>
</dbReference>
<comment type="similarity">
    <text evidence="1 7">Belongs to the ABC transporter superfamily. ABCF family. Translational throttle EttA subfamily.</text>
</comment>
<dbReference type="NCBIfam" id="TIGR03719">
    <property type="entry name" value="ABC_ABC_ChvD"/>
    <property type="match status" value="1"/>
</dbReference>
<evidence type="ECO:0000256" key="4">
    <source>
        <dbReference type="ARBA" id="ARBA00022741"/>
    </source>
</evidence>
<keyword evidence="4 7" id="KW-0547">Nucleotide-binding</keyword>
<dbReference type="InterPro" id="IPR022374">
    <property type="entry name" value="EttA"/>
</dbReference>
<evidence type="ECO:0000256" key="5">
    <source>
        <dbReference type="ARBA" id="ARBA00022840"/>
    </source>
</evidence>
<sequence>MPEYIYTMQRVRKAHGDKVVLDDVTLSFLPGAKIGVVGPNGAGKSTLLRMMAGLEQPSNGEARLMPGFTVGILQQEPPLNEEKTVLGNVEEGVAETKAMLDRFNEIAEKMATDYSDELLDEMGKLQEQLDHRNAWDLDSQLEQAMDALRCPAPDADVTKLSGGERRRVALCKLLLEAPDLLLLDEPTNHLDAESVQWLEQYLEKYAGTVLAVTHDRYFLDRVAGWICEVDRGRLVGYEGNYSTYLEKKAERLKVEGQKDAKRKKRLEQELEWVRSNPKARQTKSKARLQRYEEMAAEAAKTRRLDFEEIQIPPGPRLGTTVIVAEHLTKGFDDRLLMEDLSFNLPPNGIVGIIGPNGVGKTTLFRMIVNAAGAGAPDGVTADEKPDEGVLKVGDTVKISYVDQSRGGIDPQKNVWQVVSDGLDHIKVGQVEMPSRAYVAAFGFKGPDQQKPSGVLSGGERNRLNLALTLKQGGNVLLLDEPTNDLDVETLSSLENALLEFPGCAVITSHDRWFLDRIATHILAWEEGSNWFWFEGNFADYEKNKVERLGAEAARPHRVTHRKLTR</sequence>
<dbReference type="PANTHER" id="PTHR43858">
    <property type="entry name" value="ENERGY-DEPENDENT TRANSLATIONAL THROTTLE PROTEIN ETTA"/>
    <property type="match status" value="1"/>
</dbReference>
<keyword evidence="7" id="KW-0677">Repeat</keyword>
<feature type="domain" description="ABC transporter" evidence="8">
    <location>
        <begin position="322"/>
        <end position="551"/>
    </location>
</feature>
<evidence type="ECO:0000313" key="9">
    <source>
        <dbReference type="EMBL" id="GAA4614498.1"/>
    </source>
</evidence>
<dbReference type="InterPro" id="IPR027417">
    <property type="entry name" value="P-loop_NTPase"/>
</dbReference>
<evidence type="ECO:0000259" key="8">
    <source>
        <dbReference type="PROSITE" id="PS50893"/>
    </source>
</evidence>